<gene>
    <name evidence="1" type="ORF">CTEN210_18675</name>
</gene>
<dbReference type="Proteomes" id="UP001054902">
    <property type="component" value="Unassembled WGS sequence"/>
</dbReference>
<accession>A0AAD3DD06</accession>
<sequence>MSGFSSPNIRNIPLDPSAISADFTSLTRSQRKNLDDKDLDDIMRNSIEQPFDYVYEKISHNQKKSNDLAKEYFKATASMRRLNQAVL</sequence>
<reference evidence="1 2" key="1">
    <citation type="journal article" date="2021" name="Sci. Rep.">
        <title>The genome of the diatom Chaetoceros tenuissimus carries an ancient integrated fragment of an extant virus.</title>
        <authorList>
            <person name="Hongo Y."/>
            <person name="Kimura K."/>
            <person name="Takaki Y."/>
            <person name="Yoshida Y."/>
            <person name="Baba S."/>
            <person name="Kobayashi G."/>
            <person name="Nagasaki K."/>
            <person name="Hano T."/>
            <person name="Tomaru Y."/>
        </authorList>
    </citation>
    <scope>NUCLEOTIDE SEQUENCE [LARGE SCALE GENOMIC DNA]</scope>
    <source>
        <strain evidence="1 2">NIES-3715</strain>
    </source>
</reference>
<proteinExistence type="predicted"/>
<evidence type="ECO:0000313" key="2">
    <source>
        <dbReference type="Proteomes" id="UP001054902"/>
    </source>
</evidence>
<dbReference type="AlphaFoldDB" id="A0AAD3DD06"/>
<dbReference type="EMBL" id="BLLK01000082">
    <property type="protein sequence ID" value="GFH62199.1"/>
    <property type="molecule type" value="Genomic_DNA"/>
</dbReference>
<protein>
    <submittedName>
        <fullName evidence="1">Uncharacterized protein</fullName>
    </submittedName>
</protein>
<name>A0AAD3DD06_9STRA</name>
<evidence type="ECO:0000313" key="1">
    <source>
        <dbReference type="EMBL" id="GFH62199.1"/>
    </source>
</evidence>
<keyword evidence="2" id="KW-1185">Reference proteome</keyword>
<comment type="caution">
    <text evidence="1">The sequence shown here is derived from an EMBL/GenBank/DDBJ whole genome shotgun (WGS) entry which is preliminary data.</text>
</comment>
<organism evidence="1 2">
    <name type="scientific">Chaetoceros tenuissimus</name>
    <dbReference type="NCBI Taxonomy" id="426638"/>
    <lineage>
        <taxon>Eukaryota</taxon>
        <taxon>Sar</taxon>
        <taxon>Stramenopiles</taxon>
        <taxon>Ochrophyta</taxon>
        <taxon>Bacillariophyta</taxon>
        <taxon>Coscinodiscophyceae</taxon>
        <taxon>Chaetocerotophycidae</taxon>
        <taxon>Chaetocerotales</taxon>
        <taxon>Chaetocerotaceae</taxon>
        <taxon>Chaetoceros</taxon>
    </lineage>
</organism>